<dbReference type="CDD" id="cd00564">
    <property type="entry name" value="TMP_TenI"/>
    <property type="match status" value="1"/>
</dbReference>
<dbReference type="Proteomes" id="UP000578569">
    <property type="component" value="Unassembled WGS sequence"/>
</dbReference>
<dbReference type="InterPro" id="IPR036206">
    <property type="entry name" value="ThiamineP_synth_sf"/>
</dbReference>
<feature type="binding site" evidence="9">
    <location>
        <begin position="50"/>
        <end position="54"/>
    </location>
    <ligand>
        <name>4-amino-2-methyl-5-(diphosphooxymethyl)pyrimidine</name>
        <dbReference type="ChEBI" id="CHEBI:57841"/>
    </ligand>
</feature>
<dbReference type="GO" id="GO:0009229">
    <property type="term" value="P:thiamine diphosphate biosynthetic process"/>
    <property type="evidence" value="ECO:0007669"/>
    <property type="project" value="UniProtKB-UniRule"/>
</dbReference>
<dbReference type="GO" id="GO:0009228">
    <property type="term" value="P:thiamine biosynthetic process"/>
    <property type="evidence" value="ECO:0007669"/>
    <property type="project" value="UniProtKB-KW"/>
</dbReference>
<comment type="catalytic activity">
    <reaction evidence="8 9 10">
        <text>2-[(2R,5Z)-2-carboxy-4-methylthiazol-5(2H)-ylidene]ethyl phosphate + 4-amino-2-methyl-5-(diphosphooxymethyl)pyrimidine + 2 H(+) = thiamine phosphate + CO2 + diphosphate</text>
        <dbReference type="Rhea" id="RHEA:47844"/>
        <dbReference type="ChEBI" id="CHEBI:15378"/>
        <dbReference type="ChEBI" id="CHEBI:16526"/>
        <dbReference type="ChEBI" id="CHEBI:33019"/>
        <dbReference type="ChEBI" id="CHEBI:37575"/>
        <dbReference type="ChEBI" id="CHEBI:57841"/>
        <dbReference type="ChEBI" id="CHEBI:62899"/>
        <dbReference type="EC" id="2.5.1.3"/>
    </reaction>
</comment>
<comment type="caution">
    <text evidence="9">Lacks conserved residue(s) required for the propagation of feature annotation.</text>
</comment>
<feature type="domain" description="Thiamine phosphate synthase/TenI" evidence="12">
    <location>
        <begin position="21"/>
        <end position="201"/>
    </location>
</feature>
<feature type="binding site" evidence="9">
    <location>
        <begin position="148"/>
        <end position="150"/>
    </location>
    <ligand>
        <name>2-[(2R,5Z)-2-carboxy-4-methylthiazol-5(2H)-ylidene]ethyl phosphate</name>
        <dbReference type="ChEBI" id="CHEBI:62899"/>
    </ligand>
</feature>
<dbReference type="RefSeq" id="WP_183933196.1">
    <property type="nucleotide sequence ID" value="NZ_JACICF010000001.1"/>
</dbReference>
<evidence type="ECO:0000256" key="4">
    <source>
        <dbReference type="ARBA" id="ARBA00022842"/>
    </source>
</evidence>
<keyword evidence="4 9" id="KW-0460">Magnesium</keyword>
<keyword evidence="3 9" id="KW-0479">Metal-binding</keyword>
<dbReference type="PANTHER" id="PTHR20857">
    <property type="entry name" value="THIAMINE-PHOSPHATE PYROPHOSPHORYLASE"/>
    <property type="match status" value="1"/>
</dbReference>
<feature type="binding site" evidence="9">
    <location>
        <position position="121"/>
    </location>
    <ligand>
        <name>4-amino-2-methyl-5-(diphosphooxymethyl)pyrimidine</name>
        <dbReference type="ChEBI" id="CHEBI:57841"/>
    </ligand>
</feature>
<dbReference type="Pfam" id="PF02581">
    <property type="entry name" value="TMP-TENI"/>
    <property type="match status" value="1"/>
</dbReference>
<dbReference type="EC" id="2.5.1.3" evidence="9"/>
<feature type="binding site" evidence="9">
    <location>
        <position position="102"/>
    </location>
    <ligand>
        <name>Mg(2+)</name>
        <dbReference type="ChEBI" id="CHEBI:18420"/>
    </ligand>
</feature>
<gene>
    <name evidence="9" type="primary">thiE</name>
    <name evidence="13" type="ORF">FHS50_000913</name>
</gene>
<evidence type="ECO:0000256" key="6">
    <source>
        <dbReference type="ARBA" id="ARBA00047334"/>
    </source>
</evidence>
<comment type="cofactor">
    <cofactor evidence="9">
        <name>Mg(2+)</name>
        <dbReference type="ChEBI" id="CHEBI:18420"/>
    </cofactor>
    <text evidence="9">Binds 1 Mg(2+) ion per subunit.</text>
</comment>
<evidence type="ECO:0000313" key="14">
    <source>
        <dbReference type="Proteomes" id="UP000578569"/>
    </source>
</evidence>
<keyword evidence="14" id="KW-1185">Reference proteome</keyword>
<comment type="catalytic activity">
    <reaction evidence="7 9 10">
        <text>2-(2-carboxy-4-methylthiazol-5-yl)ethyl phosphate + 4-amino-2-methyl-5-(diphosphooxymethyl)pyrimidine + 2 H(+) = thiamine phosphate + CO2 + diphosphate</text>
        <dbReference type="Rhea" id="RHEA:47848"/>
        <dbReference type="ChEBI" id="CHEBI:15378"/>
        <dbReference type="ChEBI" id="CHEBI:16526"/>
        <dbReference type="ChEBI" id="CHEBI:33019"/>
        <dbReference type="ChEBI" id="CHEBI:37575"/>
        <dbReference type="ChEBI" id="CHEBI:57841"/>
        <dbReference type="ChEBI" id="CHEBI:62890"/>
        <dbReference type="EC" id="2.5.1.3"/>
    </reaction>
</comment>
<evidence type="ECO:0000256" key="1">
    <source>
        <dbReference type="ARBA" id="ARBA00005165"/>
    </source>
</evidence>
<name>A0A839YZK7_9SPHN</name>
<dbReference type="InterPro" id="IPR034291">
    <property type="entry name" value="TMP_synthase"/>
</dbReference>
<comment type="caution">
    <text evidence="13">The sequence shown here is derived from an EMBL/GenBank/DDBJ whole genome shotgun (WGS) entry which is preliminary data.</text>
</comment>
<dbReference type="Gene3D" id="3.20.20.70">
    <property type="entry name" value="Aldolase class I"/>
    <property type="match status" value="1"/>
</dbReference>
<organism evidence="13 14">
    <name type="scientific">Sphingomicrobium lutaoense</name>
    <dbReference type="NCBI Taxonomy" id="515949"/>
    <lineage>
        <taxon>Bacteria</taxon>
        <taxon>Pseudomonadati</taxon>
        <taxon>Pseudomonadota</taxon>
        <taxon>Alphaproteobacteria</taxon>
        <taxon>Sphingomonadales</taxon>
        <taxon>Sphingomonadaceae</taxon>
        <taxon>Sphingomicrobium</taxon>
    </lineage>
</organism>
<evidence type="ECO:0000256" key="5">
    <source>
        <dbReference type="ARBA" id="ARBA00022977"/>
    </source>
</evidence>
<dbReference type="GO" id="GO:0004789">
    <property type="term" value="F:thiamine-phosphate diphosphorylase activity"/>
    <property type="evidence" value="ECO:0007669"/>
    <property type="project" value="UniProtKB-UniRule"/>
</dbReference>
<evidence type="ECO:0000256" key="9">
    <source>
        <dbReference type="HAMAP-Rule" id="MF_00097"/>
    </source>
</evidence>
<dbReference type="InterPro" id="IPR022998">
    <property type="entry name" value="ThiamineP_synth_TenI"/>
</dbReference>
<dbReference type="HAMAP" id="MF_00097">
    <property type="entry name" value="TMP_synthase"/>
    <property type="match status" value="1"/>
</dbReference>
<dbReference type="SUPFAM" id="SSF51391">
    <property type="entry name" value="Thiamin phosphate synthase"/>
    <property type="match status" value="1"/>
</dbReference>
<evidence type="ECO:0000256" key="11">
    <source>
        <dbReference type="RuleBase" id="RU004253"/>
    </source>
</evidence>
<dbReference type="PANTHER" id="PTHR20857:SF15">
    <property type="entry name" value="THIAMINE-PHOSPHATE SYNTHASE"/>
    <property type="match status" value="1"/>
</dbReference>
<dbReference type="GO" id="GO:0005737">
    <property type="term" value="C:cytoplasm"/>
    <property type="evidence" value="ECO:0007669"/>
    <property type="project" value="TreeGrafter"/>
</dbReference>
<keyword evidence="5 9" id="KW-0784">Thiamine biosynthesis</keyword>
<evidence type="ECO:0000256" key="2">
    <source>
        <dbReference type="ARBA" id="ARBA00022679"/>
    </source>
</evidence>
<feature type="binding site" evidence="9">
    <location>
        <position position="83"/>
    </location>
    <ligand>
        <name>Mg(2+)</name>
        <dbReference type="ChEBI" id="CHEBI:18420"/>
    </ligand>
</feature>
<keyword evidence="2 9" id="KW-0808">Transferase</keyword>
<dbReference type="NCBIfam" id="TIGR00693">
    <property type="entry name" value="thiE"/>
    <property type="match status" value="1"/>
</dbReference>
<dbReference type="EMBL" id="JACICF010000001">
    <property type="protein sequence ID" value="MBB3763890.1"/>
    <property type="molecule type" value="Genomic_DNA"/>
</dbReference>
<feature type="binding site" evidence="9">
    <location>
        <position position="82"/>
    </location>
    <ligand>
        <name>4-amino-2-methyl-5-(diphosphooxymethyl)pyrimidine</name>
        <dbReference type="ChEBI" id="CHEBI:57841"/>
    </ligand>
</feature>
<feature type="binding site" evidence="9">
    <location>
        <position position="178"/>
    </location>
    <ligand>
        <name>2-[(2R,5Z)-2-carboxy-4-methylthiazol-5(2H)-ylidene]ethyl phosphate</name>
        <dbReference type="ChEBI" id="CHEBI:62899"/>
    </ligand>
</feature>
<dbReference type="UniPathway" id="UPA00060">
    <property type="reaction ID" value="UER00141"/>
</dbReference>
<comment type="function">
    <text evidence="9">Condenses 4-methyl-5-(beta-hydroxyethyl)thiazole monophosphate (THZ-P) and 2-methyl-4-amino-5-hydroxymethyl pyrimidine pyrophosphate (HMP-PP) to form thiamine monophosphate (TMP).</text>
</comment>
<sequence length="220" mass="23599">MTDEFDYSIFAPPLREHPCQLYLISPQDVGGDFPARLRAAVEHEAVAAFQLRVKGMGSHELARLAEPLRQICADSDTAFIVNDDVAMAKRLDADGVHLGQEDGDVKEARAELGPTRQIGVTCHASRHLAMEAGERGADYVAFGAFHPSPTKPSEHRPEPGILSWWTSLFELPCVAIGGITPDNAAPLVKAGADFLAVSSAIWGSDDPARAVAAFEDVLKG</sequence>
<evidence type="ECO:0000313" key="13">
    <source>
        <dbReference type="EMBL" id="MBB3763890.1"/>
    </source>
</evidence>
<comment type="similarity">
    <text evidence="9 10">Belongs to the thiamine-phosphate synthase family.</text>
</comment>
<dbReference type="InterPro" id="IPR013785">
    <property type="entry name" value="Aldolase_TIM"/>
</dbReference>
<comment type="catalytic activity">
    <reaction evidence="6 9 10">
        <text>4-methyl-5-(2-phosphooxyethyl)-thiazole + 4-amino-2-methyl-5-(diphosphooxymethyl)pyrimidine + H(+) = thiamine phosphate + diphosphate</text>
        <dbReference type="Rhea" id="RHEA:22328"/>
        <dbReference type="ChEBI" id="CHEBI:15378"/>
        <dbReference type="ChEBI" id="CHEBI:33019"/>
        <dbReference type="ChEBI" id="CHEBI:37575"/>
        <dbReference type="ChEBI" id="CHEBI:57841"/>
        <dbReference type="ChEBI" id="CHEBI:58296"/>
        <dbReference type="EC" id="2.5.1.3"/>
    </reaction>
</comment>
<evidence type="ECO:0000256" key="8">
    <source>
        <dbReference type="ARBA" id="ARBA00047883"/>
    </source>
</evidence>
<accession>A0A839YZK7</accession>
<reference evidence="13 14" key="1">
    <citation type="submission" date="2020-08" db="EMBL/GenBank/DDBJ databases">
        <title>Genomic Encyclopedia of Type Strains, Phase IV (KMG-IV): sequencing the most valuable type-strain genomes for metagenomic binning, comparative biology and taxonomic classification.</title>
        <authorList>
            <person name="Goeker M."/>
        </authorList>
    </citation>
    <scope>NUCLEOTIDE SEQUENCE [LARGE SCALE GENOMIC DNA]</scope>
    <source>
        <strain evidence="13 14">DSM 24194</strain>
    </source>
</reference>
<proteinExistence type="inferred from homology"/>
<protein>
    <recommendedName>
        <fullName evidence="9">Thiamine-phosphate synthase</fullName>
        <shortName evidence="9">TP synthase</shortName>
        <shortName evidence="9">TPS</shortName>
        <ecNumber evidence="9">2.5.1.3</ecNumber>
    </recommendedName>
    <alternativeName>
        <fullName evidence="9">Thiamine-phosphate pyrophosphorylase</fullName>
        <shortName evidence="9">TMP pyrophosphorylase</shortName>
        <shortName evidence="9">TMP-PPase</shortName>
    </alternativeName>
</protein>
<evidence type="ECO:0000256" key="3">
    <source>
        <dbReference type="ARBA" id="ARBA00022723"/>
    </source>
</evidence>
<comment type="pathway">
    <text evidence="1 9 11">Cofactor biosynthesis; thiamine diphosphate biosynthesis; thiamine phosphate from 4-amino-2-methyl-5-diphosphomethylpyrimidine and 4-methyl-5-(2-phosphoethyl)-thiazole: step 1/1.</text>
</comment>
<feature type="binding site" evidence="9">
    <location>
        <position position="151"/>
    </location>
    <ligand>
        <name>4-amino-2-methyl-5-(diphosphooxymethyl)pyrimidine</name>
        <dbReference type="ChEBI" id="CHEBI:57841"/>
    </ligand>
</feature>
<evidence type="ECO:0000256" key="10">
    <source>
        <dbReference type="RuleBase" id="RU003826"/>
    </source>
</evidence>
<dbReference type="GO" id="GO:0000287">
    <property type="term" value="F:magnesium ion binding"/>
    <property type="evidence" value="ECO:0007669"/>
    <property type="project" value="UniProtKB-UniRule"/>
</dbReference>
<dbReference type="AlphaFoldDB" id="A0A839YZK7"/>
<evidence type="ECO:0000256" key="7">
    <source>
        <dbReference type="ARBA" id="ARBA00047851"/>
    </source>
</evidence>
<evidence type="ECO:0000259" key="12">
    <source>
        <dbReference type="Pfam" id="PF02581"/>
    </source>
</evidence>